<sequence length="134" mass="14163">MATCWGLDPWALSGMCLGNDVSRGLRSLGPWLDLLGRRQLSAGPVGSSLQIPGASALWLLVGFPGTLPCSALGHCSSPGDGSSGVPVLWGALWMSKARISCPRSRGPVLWLLTLAIAYFYGETLYTQAYSHSDP</sequence>
<keyword evidence="3" id="KW-1185">Reference proteome</keyword>
<evidence type="ECO:0000256" key="1">
    <source>
        <dbReference type="SAM" id="Phobius"/>
    </source>
</evidence>
<dbReference type="Proteomes" id="UP001482620">
    <property type="component" value="Unassembled WGS sequence"/>
</dbReference>
<proteinExistence type="predicted"/>
<reference evidence="2 3" key="1">
    <citation type="submission" date="2021-06" db="EMBL/GenBank/DDBJ databases">
        <authorList>
            <person name="Palmer J.M."/>
        </authorList>
    </citation>
    <scope>NUCLEOTIDE SEQUENCE [LARGE SCALE GENOMIC DNA]</scope>
    <source>
        <strain evidence="3">if_2019</strain>
        <tissue evidence="2">Muscle</tissue>
    </source>
</reference>
<evidence type="ECO:0000313" key="3">
    <source>
        <dbReference type="Proteomes" id="UP001482620"/>
    </source>
</evidence>
<keyword evidence="1" id="KW-1133">Transmembrane helix</keyword>
<feature type="transmembrane region" description="Helical" evidence="1">
    <location>
        <begin position="108"/>
        <end position="128"/>
    </location>
</feature>
<organism evidence="2 3">
    <name type="scientific">Ilyodon furcidens</name>
    <name type="common">goldbreast splitfin</name>
    <dbReference type="NCBI Taxonomy" id="33524"/>
    <lineage>
        <taxon>Eukaryota</taxon>
        <taxon>Metazoa</taxon>
        <taxon>Chordata</taxon>
        <taxon>Craniata</taxon>
        <taxon>Vertebrata</taxon>
        <taxon>Euteleostomi</taxon>
        <taxon>Actinopterygii</taxon>
        <taxon>Neopterygii</taxon>
        <taxon>Teleostei</taxon>
        <taxon>Neoteleostei</taxon>
        <taxon>Acanthomorphata</taxon>
        <taxon>Ovalentaria</taxon>
        <taxon>Atherinomorphae</taxon>
        <taxon>Cyprinodontiformes</taxon>
        <taxon>Goodeidae</taxon>
        <taxon>Ilyodon</taxon>
    </lineage>
</organism>
<name>A0ABV0U651_9TELE</name>
<evidence type="ECO:0000313" key="2">
    <source>
        <dbReference type="EMBL" id="MEQ2239623.1"/>
    </source>
</evidence>
<dbReference type="EMBL" id="JAHRIQ010058311">
    <property type="protein sequence ID" value="MEQ2239623.1"/>
    <property type="molecule type" value="Genomic_DNA"/>
</dbReference>
<accession>A0ABV0U651</accession>
<keyword evidence="1" id="KW-0472">Membrane</keyword>
<protein>
    <submittedName>
        <fullName evidence="2">Uncharacterized protein</fullName>
    </submittedName>
</protein>
<gene>
    <name evidence="2" type="ORF">ILYODFUR_006305</name>
</gene>
<comment type="caution">
    <text evidence="2">The sequence shown here is derived from an EMBL/GenBank/DDBJ whole genome shotgun (WGS) entry which is preliminary data.</text>
</comment>
<keyword evidence="1" id="KW-0812">Transmembrane</keyword>